<keyword evidence="5 6" id="KW-0472">Membrane</keyword>
<dbReference type="Pfam" id="PF02706">
    <property type="entry name" value="Wzz"/>
    <property type="match status" value="1"/>
</dbReference>
<feature type="domain" description="Tyrosine-protein kinase G-rich" evidence="8">
    <location>
        <begin position="442"/>
        <end position="512"/>
    </location>
</feature>
<dbReference type="Pfam" id="PF13807">
    <property type="entry name" value="GNVR"/>
    <property type="match status" value="1"/>
</dbReference>
<comment type="subcellular location">
    <subcellularLocation>
        <location evidence="1">Cell membrane</location>
        <topology evidence="1">Multi-pass membrane protein</topology>
    </subcellularLocation>
</comment>
<accession>A0A1M7EC20</accession>
<evidence type="ECO:0000256" key="5">
    <source>
        <dbReference type="ARBA" id="ARBA00023136"/>
    </source>
</evidence>
<protein>
    <submittedName>
        <fullName evidence="9">Uncharacterized protein involved in exopolysaccharide biosynthesis</fullName>
    </submittedName>
</protein>
<evidence type="ECO:0000256" key="4">
    <source>
        <dbReference type="ARBA" id="ARBA00022989"/>
    </source>
</evidence>
<feature type="domain" description="Polysaccharide chain length determinant N-terminal" evidence="7">
    <location>
        <begin position="6"/>
        <end position="100"/>
    </location>
</feature>
<dbReference type="AlphaFoldDB" id="A0A1M7EC20"/>
<evidence type="ECO:0000259" key="7">
    <source>
        <dbReference type="Pfam" id="PF02706"/>
    </source>
</evidence>
<evidence type="ECO:0000256" key="2">
    <source>
        <dbReference type="ARBA" id="ARBA00022475"/>
    </source>
</evidence>
<dbReference type="OrthoDB" id="9794577at2"/>
<evidence type="ECO:0000313" key="9">
    <source>
        <dbReference type="EMBL" id="SHL89293.1"/>
    </source>
</evidence>
<dbReference type="PANTHER" id="PTHR32309:SF13">
    <property type="entry name" value="FERRIC ENTEROBACTIN TRANSPORT PROTEIN FEPE"/>
    <property type="match status" value="1"/>
</dbReference>
<name>A0A1M7EC20_XYLRU</name>
<dbReference type="Proteomes" id="UP000184280">
    <property type="component" value="Unassembled WGS sequence"/>
</dbReference>
<keyword evidence="3 6" id="KW-0812">Transmembrane</keyword>
<keyword evidence="4 6" id="KW-1133">Transmembrane helix</keyword>
<reference evidence="9 10" key="1">
    <citation type="submission" date="2016-11" db="EMBL/GenBank/DDBJ databases">
        <authorList>
            <person name="Jaros S."/>
            <person name="Januszkiewicz K."/>
            <person name="Wedrychowicz H."/>
        </authorList>
    </citation>
    <scope>NUCLEOTIDE SEQUENCE [LARGE SCALE GENOMIC DNA]</scope>
    <source>
        <strain evidence="9 10">BPI-34</strain>
    </source>
</reference>
<feature type="transmembrane region" description="Helical" evidence="6">
    <location>
        <begin position="20"/>
        <end position="38"/>
    </location>
</feature>
<organism evidence="9 10">
    <name type="scientific">Xylanibacter ruminicola</name>
    <name type="common">Prevotella ruminicola</name>
    <dbReference type="NCBI Taxonomy" id="839"/>
    <lineage>
        <taxon>Bacteria</taxon>
        <taxon>Pseudomonadati</taxon>
        <taxon>Bacteroidota</taxon>
        <taxon>Bacteroidia</taxon>
        <taxon>Bacteroidales</taxon>
        <taxon>Prevotellaceae</taxon>
        <taxon>Xylanibacter</taxon>
    </lineage>
</organism>
<evidence type="ECO:0000259" key="8">
    <source>
        <dbReference type="Pfam" id="PF13807"/>
    </source>
</evidence>
<feature type="transmembrane region" description="Helical" evidence="6">
    <location>
        <begin position="492"/>
        <end position="510"/>
    </location>
</feature>
<dbReference type="InterPro" id="IPR003856">
    <property type="entry name" value="LPS_length_determ_N"/>
</dbReference>
<evidence type="ECO:0000313" key="10">
    <source>
        <dbReference type="Proteomes" id="UP000184280"/>
    </source>
</evidence>
<evidence type="ECO:0000256" key="3">
    <source>
        <dbReference type="ARBA" id="ARBA00022692"/>
    </source>
</evidence>
<dbReference type="GO" id="GO:0004713">
    <property type="term" value="F:protein tyrosine kinase activity"/>
    <property type="evidence" value="ECO:0007669"/>
    <property type="project" value="TreeGrafter"/>
</dbReference>
<evidence type="ECO:0000256" key="1">
    <source>
        <dbReference type="ARBA" id="ARBA00004651"/>
    </source>
</evidence>
<dbReference type="PANTHER" id="PTHR32309">
    <property type="entry name" value="TYROSINE-PROTEIN KINASE"/>
    <property type="match status" value="1"/>
</dbReference>
<dbReference type="InterPro" id="IPR050445">
    <property type="entry name" value="Bact_polysacc_biosynth/exp"/>
</dbReference>
<gene>
    <name evidence="9" type="ORF">SAMN04488494_1028</name>
</gene>
<dbReference type="RefSeq" id="WP_073043287.1">
    <property type="nucleotide sequence ID" value="NZ_FOLF01000003.1"/>
</dbReference>
<dbReference type="GO" id="GO:0005886">
    <property type="term" value="C:plasma membrane"/>
    <property type="evidence" value="ECO:0007669"/>
    <property type="project" value="UniProtKB-SubCell"/>
</dbReference>
<dbReference type="EMBL" id="FRCJ01000001">
    <property type="protein sequence ID" value="SHL89293.1"/>
    <property type="molecule type" value="Genomic_DNA"/>
</dbReference>
<evidence type="ECO:0000256" key="6">
    <source>
        <dbReference type="SAM" id="Phobius"/>
    </source>
</evidence>
<keyword evidence="2" id="KW-1003">Cell membrane</keyword>
<sequence length="516" mass="57757">MKERFTLSDFIKVSLNKWKWYATSVVTFLLLAIVYLVVTPPKYTRSAQILVRDEGGMSGIMGQLGGLAELGGIIGFGSSNVYNELYAMQSPWLLLNVVNQLHLDMTYTIKGIRNKDLYAEQLPIIITFKQLTDEDDVSLKMDLNKSGDFKIYKIKKNDDKYNDELNGHVGNTVKSSIGDIEVKATPNLSRMTDEEITITVKRTEPMAVVTRLKKKAITMAVSSRDASIIDIKCKDVSKQRAADIINTIIAEYRKEANDDKEAQSAASERYIVERLASLENELRTLDNRVADYKSKTMMPDLEVMAKVYAEGAKDISTAHLALSNQLYVTQAIRDYLRDESKKDELLPALLITDNKGLADQVGEYNKLQLQRNKIIASSSQNSPLVKDIDQQLSAMHHAVLSSAENAIKQLQLQIKSVSAKESEGKQMLASAPKKAIGGLSDERDWRVMNEVYVFLLQKREEAQMAKALKSDIRVLTPPLGVKKQTSPVKASVLFGALLFGLFVPACVILVRERKKR</sequence>
<dbReference type="InterPro" id="IPR032807">
    <property type="entry name" value="GNVR"/>
</dbReference>
<proteinExistence type="predicted"/>